<keyword evidence="2" id="KW-1185">Reference proteome</keyword>
<comment type="caution">
    <text evidence="1">The sequence shown here is derived from an EMBL/GenBank/DDBJ whole genome shotgun (WGS) entry which is preliminary data.</text>
</comment>
<evidence type="ECO:0000313" key="1">
    <source>
        <dbReference type="EMBL" id="MPC24948.1"/>
    </source>
</evidence>
<dbReference type="EMBL" id="VSRR010001394">
    <property type="protein sequence ID" value="MPC24948.1"/>
    <property type="molecule type" value="Genomic_DNA"/>
</dbReference>
<sequence>MMWLGELALLMDIGALLGFTFTSNFNLVSPDATYLSIASDVFSYCDVIPESIMLGTVSHRLKYRR</sequence>
<name>A0A5B7DU31_PORTR</name>
<reference evidence="1 2" key="1">
    <citation type="submission" date="2019-05" db="EMBL/GenBank/DDBJ databases">
        <title>Another draft genome of Portunus trituberculatus and its Hox gene families provides insights of decapod evolution.</title>
        <authorList>
            <person name="Jeong J.-H."/>
            <person name="Song I."/>
            <person name="Kim S."/>
            <person name="Choi T."/>
            <person name="Kim D."/>
            <person name="Ryu S."/>
            <person name="Kim W."/>
        </authorList>
    </citation>
    <scope>NUCLEOTIDE SEQUENCE [LARGE SCALE GENOMIC DNA]</scope>
    <source>
        <tissue evidence="1">Muscle</tissue>
    </source>
</reference>
<dbReference type="AlphaFoldDB" id="A0A5B7DU31"/>
<accession>A0A5B7DU31</accession>
<dbReference type="Proteomes" id="UP000324222">
    <property type="component" value="Unassembled WGS sequence"/>
</dbReference>
<organism evidence="1 2">
    <name type="scientific">Portunus trituberculatus</name>
    <name type="common">Swimming crab</name>
    <name type="synonym">Neptunus trituberculatus</name>
    <dbReference type="NCBI Taxonomy" id="210409"/>
    <lineage>
        <taxon>Eukaryota</taxon>
        <taxon>Metazoa</taxon>
        <taxon>Ecdysozoa</taxon>
        <taxon>Arthropoda</taxon>
        <taxon>Crustacea</taxon>
        <taxon>Multicrustacea</taxon>
        <taxon>Malacostraca</taxon>
        <taxon>Eumalacostraca</taxon>
        <taxon>Eucarida</taxon>
        <taxon>Decapoda</taxon>
        <taxon>Pleocyemata</taxon>
        <taxon>Brachyura</taxon>
        <taxon>Eubrachyura</taxon>
        <taxon>Portunoidea</taxon>
        <taxon>Portunidae</taxon>
        <taxon>Portuninae</taxon>
        <taxon>Portunus</taxon>
    </lineage>
</organism>
<gene>
    <name evidence="1" type="ORF">E2C01_018043</name>
</gene>
<protein>
    <submittedName>
        <fullName evidence="1">Uncharacterized protein</fullName>
    </submittedName>
</protein>
<proteinExistence type="predicted"/>
<evidence type="ECO:0000313" key="2">
    <source>
        <dbReference type="Proteomes" id="UP000324222"/>
    </source>
</evidence>